<feature type="region of interest" description="Disordered" evidence="2">
    <location>
        <begin position="36"/>
        <end position="60"/>
    </location>
</feature>
<reference evidence="3" key="2">
    <citation type="submission" date="2023-06" db="EMBL/GenBank/DDBJ databases">
        <authorList>
            <person name="Swenson N.G."/>
            <person name="Wegrzyn J.L."/>
            <person name="Mcevoy S.L."/>
        </authorList>
    </citation>
    <scope>NUCLEOTIDE SEQUENCE</scope>
    <source>
        <strain evidence="3">NS2018</strain>
        <tissue evidence="3">Leaf</tissue>
    </source>
</reference>
<dbReference type="EMBL" id="JAUESC010000383">
    <property type="protein sequence ID" value="KAK0583657.1"/>
    <property type="molecule type" value="Genomic_DNA"/>
</dbReference>
<keyword evidence="1" id="KW-0677">Repeat</keyword>
<dbReference type="AlphaFoldDB" id="A0AA39RY91"/>
<dbReference type="GO" id="GO:0003723">
    <property type="term" value="F:RNA binding"/>
    <property type="evidence" value="ECO:0007669"/>
    <property type="project" value="InterPro"/>
</dbReference>
<proteinExistence type="predicted"/>
<evidence type="ECO:0000256" key="1">
    <source>
        <dbReference type="ARBA" id="ARBA00022737"/>
    </source>
</evidence>
<dbReference type="GO" id="GO:0009451">
    <property type="term" value="P:RNA modification"/>
    <property type="evidence" value="ECO:0007669"/>
    <property type="project" value="InterPro"/>
</dbReference>
<gene>
    <name evidence="3" type="ORF">LWI29_001061</name>
</gene>
<evidence type="ECO:0000313" key="4">
    <source>
        <dbReference type="Proteomes" id="UP001168877"/>
    </source>
</evidence>
<evidence type="ECO:0000313" key="3">
    <source>
        <dbReference type="EMBL" id="KAK0583657.1"/>
    </source>
</evidence>
<reference evidence="3" key="1">
    <citation type="journal article" date="2022" name="Plant J.">
        <title>Strategies of tolerance reflected in two North American maple genomes.</title>
        <authorList>
            <person name="McEvoy S.L."/>
            <person name="Sezen U.U."/>
            <person name="Trouern-Trend A."/>
            <person name="McMahon S.M."/>
            <person name="Schaberg P.G."/>
            <person name="Yang J."/>
            <person name="Wegrzyn J.L."/>
            <person name="Swenson N.G."/>
        </authorList>
    </citation>
    <scope>NUCLEOTIDE SEQUENCE</scope>
    <source>
        <strain evidence="3">NS2018</strain>
    </source>
</reference>
<organism evidence="3 4">
    <name type="scientific">Acer saccharum</name>
    <name type="common">Sugar maple</name>
    <dbReference type="NCBI Taxonomy" id="4024"/>
    <lineage>
        <taxon>Eukaryota</taxon>
        <taxon>Viridiplantae</taxon>
        <taxon>Streptophyta</taxon>
        <taxon>Embryophyta</taxon>
        <taxon>Tracheophyta</taxon>
        <taxon>Spermatophyta</taxon>
        <taxon>Magnoliopsida</taxon>
        <taxon>eudicotyledons</taxon>
        <taxon>Gunneridae</taxon>
        <taxon>Pentapetalae</taxon>
        <taxon>rosids</taxon>
        <taxon>malvids</taxon>
        <taxon>Sapindales</taxon>
        <taxon>Sapindaceae</taxon>
        <taxon>Hippocastanoideae</taxon>
        <taxon>Acereae</taxon>
        <taxon>Acer</taxon>
    </lineage>
</organism>
<protein>
    <recommendedName>
        <fullName evidence="5">Pentatricopeptide repeat-containing protein</fullName>
    </recommendedName>
</protein>
<dbReference type="Pfam" id="PF01535">
    <property type="entry name" value="PPR"/>
    <property type="match status" value="4"/>
</dbReference>
<dbReference type="InterPro" id="IPR046960">
    <property type="entry name" value="PPR_At4g14850-like_plant"/>
</dbReference>
<evidence type="ECO:0008006" key="5">
    <source>
        <dbReference type="Google" id="ProtNLM"/>
    </source>
</evidence>
<evidence type="ECO:0000256" key="2">
    <source>
        <dbReference type="SAM" id="MobiDB-lite"/>
    </source>
</evidence>
<dbReference type="InterPro" id="IPR011990">
    <property type="entry name" value="TPR-like_helical_dom_sf"/>
</dbReference>
<sequence length="334" mass="36954">MEVSLIKAMNLPFTHLDTFTFSTKIRLQLLRRTPRLGRNEDDDDGDDDGDVRLCASPPSTNGKGHDAIELYYQMLKSGIMPDQFTFGSVVKACSGGGNVGLGRQLHAQVVKSEVGSHLIAQNALIAMYSKFDQIDDAWNVFSCISTMDLISWGSIIAGFSQLGYDREALFHFKEMLHHGDYQPNEYIIGSVFCACSSLLHSEYGKQIQFGLGRNVFAGCSLCDMYARCGFLDFARMIFNQIERPNLALWNAIIAGVNNSNVNEALSSKVHSYIIKMGFDSSVSECNALLAMYAKCSMLRSAFLVFEELGKNADSVSCNSILTACMQHDQAGERF</sequence>
<accession>A0AA39RY91</accession>
<dbReference type="Proteomes" id="UP001168877">
    <property type="component" value="Unassembled WGS sequence"/>
</dbReference>
<dbReference type="FunFam" id="1.25.40.10:FF:000694">
    <property type="entry name" value="Pentatricopeptide repeat-containing protein At3g50420"/>
    <property type="match status" value="1"/>
</dbReference>
<dbReference type="Gene3D" id="1.25.40.10">
    <property type="entry name" value="Tetratricopeptide repeat domain"/>
    <property type="match status" value="2"/>
</dbReference>
<dbReference type="InterPro" id="IPR002885">
    <property type="entry name" value="PPR_rpt"/>
</dbReference>
<keyword evidence="4" id="KW-1185">Reference proteome</keyword>
<feature type="compositionally biased region" description="Acidic residues" evidence="2">
    <location>
        <begin position="40"/>
        <end position="49"/>
    </location>
</feature>
<dbReference type="PANTHER" id="PTHR47926">
    <property type="entry name" value="PENTATRICOPEPTIDE REPEAT-CONTAINING PROTEIN"/>
    <property type="match status" value="1"/>
</dbReference>
<name>A0AA39RY91_ACESA</name>
<comment type="caution">
    <text evidence="3">The sequence shown here is derived from an EMBL/GenBank/DDBJ whole genome shotgun (WGS) entry which is preliminary data.</text>
</comment>